<keyword evidence="1" id="KW-0175">Coiled coil</keyword>
<protein>
    <recommendedName>
        <fullName evidence="4">Ubiquitin carboxyl-terminal hydrolase family protein</fullName>
    </recommendedName>
</protein>
<comment type="caution">
    <text evidence="2">The sequence shown here is derived from an EMBL/GenBank/DDBJ whole genome shotgun (WGS) entry which is preliminary data.</text>
</comment>
<dbReference type="AlphaFoldDB" id="A0A2K3LCP7"/>
<accession>A0A2K3LCP7</accession>
<sequence length="159" mass="18557">MDFKGLGQIEKDLVPLLEEVCSIECQQKRSRKFREWAFTALGRVLYFFKTTKFKDLNDLACNDLQNFWEELEPFSFDLAWLEPRVQSALGMKNYLEKVKKVEKLKDNAVALELEIMRLKAKVVTLEVNLDAVRDLLKAEDFEERDLDAELGFVKPETCS</sequence>
<evidence type="ECO:0000256" key="1">
    <source>
        <dbReference type="SAM" id="Coils"/>
    </source>
</evidence>
<evidence type="ECO:0000313" key="3">
    <source>
        <dbReference type="Proteomes" id="UP000236291"/>
    </source>
</evidence>
<reference evidence="2 3" key="2">
    <citation type="journal article" date="2017" name="Front. Plant Sci.">
        <title>Gene Classification and Mining of Molecular Markers Useful in Red Clover (Trifolium pratense) Breeding.</title>
        <authorList>
            <person name="Istvanek J."/>
            <person name="Dluhosova J."/>
            <person name="Dluhos P."/>
            <person name="Patkova L."/>
            <person name="Nedelnik J."/>
            <person name="Repkova J."/>
        </authorList>
    </citation>
    <scope>NUCLEOTIDE SEQUENCE [LARGE SCALE GENOMIC DNA]</scope>
    <source>
        <strain evidence="3">cv. Tatra</strain>
        <tissue evidence="2">Young leaves</tissue>
    </source>
</reference>
<organism evidence="2 3">
    <name type="scientific">Trifolium pratense</name>
    <name type="common">Red clover</name>
    <dbReference type="NCBI Taxonomy" id="57577"/>
    <lineage>
        <taxon>Eukaryota</taxon>
        <taxon>Viridiplantae</taxon>
        <taxon>Streptophyta</taxon>
        <taxon>Embryophyta</taxon>
        <taxon>Tracheophyta</taxon>
        <taxon>Spermatophyta</taxon>
        <taxon>Magnoliopsida</taxon>
        <taxon>eudicotyledons</taxon>
        <taxon>Gunneridae</taxon>
        <taxon>Pentapetalae</taxon>
        <taxon>rosids</taxon>
        <taxon>fabids</taxon>
        <taxon>Fabales</taxon>
        <taxon>Fabaceae</taxon>
        <taxon>Papilionoideae</taxon>
        <taxon>50 kb inversion clade</taxon>
        <taxon>NPAAA clade</taxon>
        <taxon>Hologalegina</taxon>
        <taxon>IRL clade</taxon>
        <taxon>Trifolieae</taxon>
        <taxon>Trifolium</taxon>
    </lineage>
</organism>
<gene>
    <name evidence="2" type="ORF">L195_g032245</name>
</gene>
<dbReference type="EMBL" id="ASHM01030411">
    <property type="protein sequence ID" value="PNX76300.1"/>
    <property type="molecule type" value="Genomic_DNA"/>
</dbReference>
<proteinExistence type="predicted"/>
<evidence type="ECO:0008006" key="4">
    <source>
        <dbReference type="Google" id="ProtNLM"/>
    </source>
</evidence>
<feature type="coiled-coil region" evidence="1">
    <location>
        <begin position="91"/>
        <end position="135"/>
    </location>
</feature>
<evidence type="ECO:0000313" key="2">
    <source>
        <dbReference type="EMBL" id="PNX76300.1"/>
    </source>
</evidence>
<dbReference type="Proteomes" id="UP000236291">
    <property type="component" value="Unassembled WGS sequence"/>
</dbReference>
<name>A0A2K3LCP7_TRIPR</name>
<reference evidence="2 3" key="1">
    <citation type="journal article" date="2014" name="Am. J. Bot.">
        <title>Genome assembly and annotation for red clover (Trifolium pratense; Fabaceae).</title>
        <authorList>
            <person name="Istvanek J."/>
            <person name="Jaros M."/>
            <person name="Krenek A."/>
            <person name="Repkova J."/>
        </authorList>
    </citation>
    <scope>NUCLEOTIDE SEQUENCE [LARGE SCALE GENOMIC DNA]</scope>
    <source>
        <strain evidence="3">cv. Tatra</strain>
        <tissue evidence="2">Young leaves</tissue>
    </source>
</reference>